<evidence type="ECO:0000313" key="2">
    <source>
        <dbReference type="EMBL" id="MBC6000177.1"/>
    </source>
</evidence>
<keyword evidence="1" id="KW-0472">Membrane</keyword>
<name>A0A923NEC6_9FIRM</name>
<sequence>MEEKKETKLDLKSIGKAASSVKALSDSLKDCQEQMKQMKEGNVSAIEGILNIAVAAGGAYEAFGSLKDMAKTVQKSLAKNVDSKFIKKFEESVTESVKKIGAGLQKCPDAVNKFKDSIKALPEKVASAFGIVAKKASNMVEDIKTGFSTMKEHIKNFDFKEFMEKVKQLPSKVSSSFKSLVSSATTALKELPGKAKASVKQIPSILEGGFKGAGEKLSASASSIGAVAGKMMTVGLVGGVALAAVAIVGFVALFQKLMDSNEAFREKITAAWAQVKEAFQPAIDAFNTFKESIMGITKTDAFDSFVESFGDGIVGLIDIISEVVGIVADLLSGIFGFLTELWEEHGEGLIEKVQEVWEGIVEFLQTLGEGILEIFSAIFEVFKELWDKHGSSLMDAASSLWNSILDIVSVVWDAIKAVIGTVVDIVKAIWNNFGEEIMMVVTAVWEFIMGIAEGAMNFISGIIDVIVGIFTLNGDKILEGFGKMWEGVKGLFDAGLGFVTGIFSAIWSVINKIFDKVADWFGEKFSGAWKAIKNAFSSVGSFFSGIWDKICSIFKNIGVKIGSAVGGAFKSAVNTVIRFAQGIINGFIGGLNKVVKIINKIPGVSISLIPKASLPKLADGGILEAGQMFIARERGPELVGSFGSRSGVMNNGQIVEAVSRGVFEAVKSAMSGGDGGNFTFHINNHLDGKEIGKQVIRYHNGIVKQTGMSPLHV</sequence>
<feature type="transmembrane region" description="Helical" evidence="1">
    <location>
        <begin position="231"/>
        <end position="254"/>
    </location>
</feature>
<dbReference type="SUPFAM" id="SSF48371">
    <property type="entry name" value="ARM repeat"/>
    <property type="match status" value="1"/>
</dbReference>
<keyword evidence="1" id="KW-1133">Transmembrane helix</keyword>
<keyword evidence="1" id="KW-0812">Transmembrane</keyword>
<dbReference type="AlphaFoldDB" id="A0A923NEC6"/>
<dbReference type="PANTHER" id="PTHR37813">
    <property type="entry name" value="FELS-2 PROPHAGE PROTEIN"/>
    <property type="match status" value="1"/>
</dbReference>
<keyword evidence="3" id="KW-1185">Reference proteome</keyword>
<evidence type="ECO:0000313" key="3">
    <source>
        <dbReference type="Proteomes" id="UP000644115"/>
    </source>
</evidence>
<protein>
    <recommendedName>
        <fullName evidence="4">Phage-related protein</fullName>
    </recommendedName>
</protein>
<feature type="transmembrane region" description="Helical" evidence="1">
    <location>
        <begin position="447"/>
        <end position="470"/>
    </location>
</feature>
<evidence type="ECO:0008006" key="4">
    <source>
        <dbReference type="Google" id="ProtNLM"/>
    </source>
</evidence>
<dbReference type="EMBL" id="JACRWC010000109">
    <property type="protein sequence ID" value="MBC6000177.1"/>
    <property type="molecule type" value="Genomic_DNA"/>
</dbReference>
<reference evidence="2" key="1">
    <citation type="submission" date="2020-08" db="EMBL/GenBank/DDBJ databases">
        <authorList>
            <person name="Liu C."/>
            <person name="Sun Q."/>
        </authorList>
    </citation>
    <scope>NUCLEOTIDE SEQUENCE</scope>
    <source>
        <strain evidence="2">BX16</strain>
    </source>
</reference>
<dbReference type="Proteomes" id="UP000644115">
    <property type="component" value="Unassembled WGS sequence"/>
</dbReference>
<proteinExistence type="predicted"/>
<dbReference type="RefSeq" id="WP_249287498.1">
    <property type="nucleotide sequence ID" value="NZ_JACRWC010000109.1"/>
</dbReference>
<organism evidence="2 3">
    <name type="scientific">Lentihominibacter faecis</name>
    <dbReference type="NCBI Taxonomy" id="2764712"/>
    <lineage>
        <taxon>Bacteria</taxon>
        <taxon>Bacillati</taxon>
        <taxon>Bacillota</taxon>
        <taxon>Clostridia</taxon>
        <taxon>Peptostreptococcales</taxon>
        <taxon>Anaerovoracaceae</taxon>
        <taxon>Lentihominibacter</taxon>
    </lineage>
</organism>
<dbReference type="Gene3D" id="1.20.120.20">
    <property type="entry name" value="Apolipoprotein"/>
    <property type="match status" value="2"/>
</dbReference>
<feature type="transmembrane region" description="Helical" evidence="1">
    <location>
        <begin position="490"/>
        <end position="510"/>
    </location>
</feature>
<gene>
    <name evidence="2" type="ORF">H8876_09215</name>
</gene>
<accession>A0A923NEC6</accession>
<dbReference type="InterPro" id="IPR016024">
    <property type="entry name" value="ARM-type_fold"/>
</dbReference>
<evidence type="ECO:0000256" key="1">
    <source>
        <dbReference type="SAM" id="Phobius"/>
    </source>
</evidence>
<comment type="caution">
    <text evidence="2">The sequence shown here is derived from an EMBL/GenBank/DDBJ whole genome shotgun (WGS) entry which is preliminary data.</text>
</comment>
<dbReference type="PANTHER" id="PTHR37813:SF1">
    <property type="entry name" value="FELS-2 PROPHAGE PROTEIN"/>
    <property type="match status" value="1"/>
</dbReference>